<reference evidence="1 2" key="1">
    <citation type="journal article" date="2006" name="Environ. Microbiol.">
        <title>Whole genome analysis of the marine Bacteroidetes'Gramella forsetii' reveals adaptations to degradation of polymeric organic matter.</title>
        <authorList>
            <person name="Bauer M."/>
            <person name="Kube M."/>
            <person name="Teeling H."/>
            <person name="Richter M."/>
            <person name="Lombardot T."/>
            <person name="Allers E."/>
            <person name="Wuerdemann C.A."/>
            <person name="Quast C."/>
            <person name="Kuhl H."/>
            <person name="Knaust F."/>
            <person name="Woebken D."/>
            <person name="Bischof K."/>
            <person name="Mussmann M."/>
            <person name="Choudhuri J.V."/>
            <person name="Meyer F."/>
            <person name="Reinhardt R."/>
            <person name="Amann R.I."/>
            <person name="Gloeckner F.O."/>
        </authorList>
    </citation>
    <scope>NUCLEOTIDE SEQUENCE [LARGE SCALE GENOMIC DNA]</scope>
    <source>
        <strain evidence="1 2">KT0803</strain>
    </source>
</reference>
<dbReference type="KEGG" id="gfo:GFO_0871"/>
<accession>A0LZQ0</accession>
<dbReference type="AlphaFoldDB" id="A0LZQ0"/>
<proteinExistence type="predicted"/>
<dbReference type="Proteomes" id="UP000000755">
    <property type="component" value="Chromosome"/>
</dbReference>
<evidence type="ECO:0000313" key="1">
    <source>
        <dbReference type="EMBL" id="CAL65845.1"/>
    </source>
</evidence>
<organism evidence="1 2">
    <name type="scientific">Christiangramia forsetii (strain DSM 17595 / CGMCC 1.15422 / KT0803)</name>
    <name type="common">Gramella forsetii</name>
    <dbReference type="NCBI Taxonomy" id="411154"/>
    <lineage>
        <taxon>Bacteria</taxon>
        <taxon>Pseudomonadati</taxon>
        <taxon>Bacteroidota</taxon>
        <taxon>Flavobacteriia</taxon>
        <taxon>Flavobacteriales</taxon>
        <taxon>Flavobacteriaceae</taxon>
        <taxon>Christiangramia</taxon>
    </lineage>
</organism>
<name>A0LZQ0_CHRFK</name>
<sequence length="53" mass="6763">MFRFCHFFRNYLFFRFLSFNPHRIFILFIFPTEFQNQLFQAFNPHEISSFFIN</sequence>
<gene>
    <name evidence="1" type="ordered locus">GFO_0871</name>
</gene>
<dbReference type="EMBL" id="CU207366">
    <property type="protein sequence ID" value="CAL65845.1"/>
    <property type="molecule type" value="Genomic_DNA"/>
</dbReference>
<evidence type="ECO:0000313" key="2">
    <source>
        <dbReference type="Proteomes" id="UP000000755"/>
    </source>
</evidence>
<dbReference type="HOGENOM" id="CLU_3062054_0_0_10"/>
<protein>
    <submittedName>
        <fullName evidence="1">Uncharacterized protein</fullName>
    </submittedName>
</protein>